<feature type="region of interest" description="Disordered" evidence="3">
    <location>
        <begin position="531"/>
        <end position="568"/>
    </location>
</feature>
<evidence type="ECO:0000256" key="2">
    <source>
        <dbReference type="ARBA" id="ARBA00022490"/>
    </source>
</evidence>
<dbReference type="InterPro" id="IPR051837">
    <property type="entry name" value="SortingNexin/PXDomain-PKLike"/>
</dbReference>
<evidence type="ECO:0000259" key="4">
    <source>
        <dbReference type="PROSITE" id="PS51207"/>
    </source>
</evidence>
<feature type="compositionally biased region" description="Polar residues" evidence="3">
    <location>
        <begin position="651"/>
        <end position="664"/>
    </location>
</feature>
<organism evidence="5 6">
    <name type="scientific">Polytolypa hystricis (strain UAMH7299)</name>
    <dbReference type="NCBI Taxonomy" id="1447883"/>
    <lineage>
        <taxon>Eukaryota</taxon>
        <taxon>Fungi</taxon>
        <taxon>Dikarya</taxon>
        <taxon>Ascomycota</taxon>
        <taxon>Pezizomycotina</taxon>
        <taxon>Eurotiomycetes</taxon>
        <taxon>Eurotiomycetidae</taxon>
        <taxon>Onygenales</taxon>
        <taxon>Onygenales incertae sedis</taxon>
        <taxon>Polytolypa</taxon>
    </lineage>
</organism>
<dbReference type="PROSITE" id="PS51207">
    <property type="entry name" value="PXA"/>
    <property type="match status" value="1"/>
</dbReference>
<feature type="compositionally biased region" description="Low complexity" evidence="3">
    <location>
        <begin position="627"/>
        <end position="643"/>
    </location>
</feature>
<dbReference type="AlphaFoldDB" id="A0A2B7XI55"/>
<evidence type="ECO:0000313" key="6">
    <source>
        <dbReference type="Proteomes" id="UP000224634"/>
    </source>
</evidence>
<evidence type="ECO:0000256" key="3">
    <source>
        <dbReference type="SAM" id="MobiDB-lite"/>
    </source>
</evidence>
<dbReference type="InterPro" id="IPR003114">
    <property type="entry name" value="Phox_assoc"/>
</dbReference>
<dbReference type="EMBL" id="PDNA01000156">
    <property type="protein sequence ID" value="PGH08816.1"/>
    <property type="molecule type" value="Genomic_DNA"/>
</dbReference>
<dbReference type="SMART" id="SM00313">
    <property type="entry name" value="PXA"/>
    <property type="match status" value="1"/>
</dbReference>
<dbReference type="GO" id="GO:0005769">
    <property type="term" value="C:early endosome"/>
    <property type="evidence" value="ECO:0007669"/>
    <property type="project" value="TreeGrafter"/>
</dbReference>
<name>A0A2B7XI55_POLH7</name>
<feature type="compositionally biased region" description="Polar residues" evidence="3">
    <location>
        <begin position="54"/>
        <end position="65"/>
    </location>
</feature>
<proteinExistence type="predicted"/>
<feature type="region of interest" description="Disordered" evidence="3">
    <location>
        <begin position="624"/>
        <end position="682"/>
    </location>
</feature>
<dbReference type="PANTHER" id="PTHR22999">
    <property type="entry name" value="PX SERINE/THREONINE KINASE PXK"/>
    <property type="match status" value="1"/>
</dbReference>
<evidence type="ECO:0000313" key="5">
    <source>
        <dbReference type="EMBL" id="PGH08816.1"/>
    </source>
</evidence>
<dbReference type="GO" id="GO:0035091">
    <property type="term" value="F:phosphatidylinositol binding"/>
    <property type="evidence" value="ECO:0007669"/>
    <property type="project" value="TreeGrafter"/>
</dbReference>
<comment type="caution">
    <text evidence="5">The sequence shown here is derived from an EMBL/GenBank/DDBJ whole genome shotgun (WGS) entry which is preliminary data.</text>
</comment>
<feature type="compositionally biased region" description="Low complexity" evidence="3">
    <location>
        <begin position="31"/>
        <end position="48"/>
    </location>
</feature>
<dbReference type="Pfam" id="PF02194">
    <property type="entry name" value="PXA"/>
    <property type="match status" value="1"/>
</dbReference>
<feature type="region of interest" description="Disordered" evidence="3">
    <location>
        <begin position="370"/>
        <end position="400"/>
    </location>
</feature>
<keyword evidence="6" id="KW-1185">Reference proteome</keyword>
<accession>A0A2B7XI55</accession>
<reference evidence="5 6" key="1">
    <citation type="submission" date="2017-10" db="EMBL/GenBank/DDBJ databases">
        <title>Comparative genomics in systemic dimorphic fungi from Ajellomycetaceae.</title>
        <authorList>
            <person name="Munoz J.F."/>
            <person name="Mcewen J.G."/>
            <person name="Clay O.K."/>
            <person name="Cuomo C.A."/>
        </authorList>
    </citation>
    <scope>NUCLEOTIDE SEQUENCE [LARGE SCALE GENOMIC DNA]</scope>
    <source>
        <strain evidence="5 6">UAMH7299</strain>
    </source>
</reference>
<feature type="compositionally biased region" description="Pro residues" evidence="3">
    <location>
        <begin position="557"/>
        <end position="567"/>
    </location>
</feature>
<feature type="region of interest" description="Disordered" evidence="3">
    <location>
        <begin position="80"/>
        <end position="101"/>
    </location>
</feature>
<dbReference type="Proteomes" id="UP000224634">
    <property type="component" value="Unassembled WGS sequence"/>
</dbReference>
<feature type="compositionally biased region" description="Polar residues" evidence="3">
    <location>
        <begin position="21"/>
        <end position="30"/>
    </location>
</feature>
<keyword evidence="2" id="KW-0963">Cytoplasm</keyword>
<sequence length="743" mass="81107">MTTNTPRARLHQLPAPKASPTIFTAKTSALSVSSYKSPEPSRSPSRSRQGVKLNATTPVSQQDAISNKATASLIRRVLCPQASNHGPEQRERGSPRPLDELLPPLTSSNEVDLQLYALIAIIIKEFVHTWYTKITPDHAFTEEVIQVIAHCTRALEQRLRTVDIDALVLDEIPSLIEAHILAYRTAQKCPQLDRSNSHLRVVYHTLNPHPALSPVPDKADPSTITDQEEREAVYRQLLVQGVLAVLLPTEDLENICLRTLVGDILADLIIGEVVCEKVCEGWFLWEIITKVISLVRQNEQSDKAVQHGKEGRLEKFGLLSTLEERHTRDSSNRNQSKLSDVLWRLLQYGYLIYIALRFVVVGLFRVASSPSPLSSRHWPSESAPSTPINPASKKLSRSNSNISRTPVLRYRLFGMVSQLVDVSNRMPWLGGILALGQHSLLEGPGRVGEADGVLDRFLHQTIQNHLLTPTFLPILLRAARTTLFPFNARPAPNSNLMPNLAIDSTPTSIATKAYGQAAGIGASTASPNFNTSNVKHDLTSSLTPPPPAPTPLTVAPNHPPKSQPPSDPQIKAIRRACAASIISLIPTRVALVIFGIPTDGPQLSYATSTSSPAHGAKTGEYFVEQQSSAAPSSHSSPMPGAGPEHAPDYATASTNLGNSNSDLTGPQRDANNDDDGGRHTATNAFNDVDEQLLAAVETEILDLFSDTYCNKHLVYSIIEIVLVKLLPELAERGITELMTERGL</sequence>
<dbReference type="PANTHER" id="PTHR22999:SF23">
    <property type="entry name" value="SORTING NEXIN-16"/>
    <property type="match status" value="1"/>
</dbReference>
<feature type="region of interest" description="Disordered" evidence="3">
    <location>
        <begin position="1"/>
        <end position="65"/>
    </location>
</feature>
<evidence type="ECO:0000256" key="1">
    <source>
        <dbReference type="ARBA" id="ARBA00004496"/>
    </source>
</evidence>
<dbReference type="STRING" id="1447883.A0A2B7XI55"/>
<gene>
    <name evidence="5" type="ORF">AJ80_07775</name>
</gene>
<comment type="subcellular location">
    <subcellularLocation>
        <location evidence="1">Cytoplasm</location>
    </subcellularLocation>
</comment>
<dbReference type="GO" id="GO:0045022">
    <property type="term" value="P:early endosome to late endosome transport"/>
    <property type="evidence" value="ECO:0007669"/>
    <property type="project" value="TreeGrafter"/>
</dbReference>
<feature type="compositionally biased region" description="Basic and acidic residues" evidence="3">
    <location>
        <begin position="87"/>
        <end position="99"/>
    </location>
</feature>
<feature type="domain" description="PXA" evidence="4">
    <location>
        <begin position="108"/>
        <end position="296"/>
    </location>
</feature>
<dbReference type="OrthoDB" id="5582218at2759"/>
<protein>
    <recommendedName>
        <fullName evidence="4">PXA domain-containing protein</fullName>
    </recommendedName>
</protein>
<dbReference type="GO" id="GO:0005770">
    <property type="term" value="C:late endosome"/>
    <property type="evidence" value="ECO:0007669"/>
    <property type="project" value="TreeGrafter"/>
</dbReference>